<dbReference type="Proteomes" id="UP000190435">
    <property type="component" value="Unassembled WGS sequence"/>
</dbReference>
<dbReference type="AlphaFoldDB" id="A0A1T0A719"/>
<organism evidence="1 2">
    <name type="scientific">Moraxella caviae</name>
    <dbReference type="NCBI Taxonomy" id="34060"/>
    <lineage>
        <taxon>Bacteria</taxon>
        <taxon>Pseudomonadati</taxon>
        <taxon>Pseudomonadota</taxon>
        <taxon>Gammaproteobacteria</taxon>
        <taxon>Moraxellales</taxon>
        <taxon>Moraxellaceae</taxon>
        <taxon>Moraxella</taxon>
    </lineage>
</organism>
<dbReference type="EMBL" id="MUXU01000021">
    <property type="protein sequence ID" value="OOR91545.1"/>
    <property type="molecule type" value="Genomic_DNA"/>
</dbReference>
<evidence type="ECO:0000313" key="1">
    <source>
        <dbReference type="EMBL" id="OOR91545.1"/>
    </source>
</evidence>
<accession>A0A1T0A719</accession>
<keyword evidence="2" id="KW-1185">Reference proteome</keyword>
<gene>
    <name evidence="1" type="ORF">B0181_03040</name>
</gene>
<name>A0A1T0A719_9GAMM</name>
<dbReference type="STRING" id="34060.B0181_03040"/>
<proteinExistence type="predicted"/>
<comment type="caution">
    <text evidence="1">The sequence shown here is derived from an EMBL/GenBank/DDBJ whole genome shotgun (WGS) entry which is preliminary data.</text>
</comment>
<protein>
    <submittedName>
        <fullName evidence="1">Uncharacterized protein</fullName>
    </submittedName>
</protein>
<reference evidence="1 2" key="1">
    <citation type="submission" date="2017-02" db="EMBL/GenBank/DDBJ databases">
        <title>Draft genome sequence of Moraxella caviae CCUG 355 type strain.</title>
        <authorList>
            <person name="Engstrom-Jakobsson H."/>
            <person name="Salva-Serra F."/>
            <person name="Thorell K."/>
            <person name="Gonzales-Siles L."/>
            <person name="Karlsson R."/>
            <person name="Boulund F."/>
            <person name="Engstrand L."/>
            <person name="Moore E."/>
        </authorList>
    </citation>
    <scope>NUCLEOTIDE SEQUENCE [LARGE SCALE GENOMIC DNA]</scope>
    <source>
        <strain evidence="1 2">CCUG 355</strain>
    </source>
</reference>
<sequence length="68" mass="7629">MRKFYIIPHNLPKRTKESANLPQAVGNFNVGLFMGICAGFFKCNFRQLLADFNVTLGEILNALLKLNG</sequence>
<evidence type="ECO:0000313" key="2">
    <source>
        <dbReference type="Proteomes" id="UP000190435"/>
    </source>
</evidence>